<dbReference type="InterPro" id="IPR036890">
    <property type="entry name" value="HATPase_C_sf"/>
</dbReference>
<dbReference type="InterPro" id="IPR005467">
    <property type="entry name" value="His_kinase_dom"/>
</dbReference>
<comment type="caution">
    <text evidence="16">The sequence shown here is derived from an EMBL/GenBank/DDBJ whole genome shotgun (WGS) entry which is preliminary data.</text>
</comment>
<dbReference type="EC" id="2.7.13.3" evidence="3"/>
<feature type="compositionally biased region" description="Basic and acidic residues" evidence="12">
    <location>
        <begin position="75"/>
        <end position="85"/>
    </location>
</feature>
<evidence type="ECO:0000256" key="1">
    <source>
        <dbReference type="ARBA" id="ARBA00000085"/>
    </source>
</evidence>
<evidence type="ECO:0000256" key="6">
    <source>
        <dbReference type="ARBA" id="ARBA00022692"/>
    </source>
</evidence>
<dbReference type="PANTHER" id="PTHR45436:SF14">
    <property type="entry name" value="SENSOR PROTEIN QSEC"/>
    <property type="match status" value="1"/>
</dbReference>
<evidence type="ECO:0000259" key="14">
    <source>
        <dbReference type="PROSITE" id="PS50109"/>
    </source>
</evidence>
<organism evidence="16 17">
    <name type="scientific">Rhodovulum kholense</name>
    <dbReference type="NCBI Taxonomy" id="453584"/>
    <lineage>
        <taxon>Bacteria</taxon>
        <taxon>Pseudomonadati</taxon>
        <taxon>Pseudomonadota</taxon>
        <taxon>Alphaproteobacteria</taxon>
        <taxon>Rhodobacterales</taxon>
        <taxon>Paracoccaceae</taxon>
        <taxon>Rhodovulum</taxon>
    </lineage>
</organism>
<evidence type="ECO:0000256" key="11">
    <source>
        <dbReference type="ARBA" id="ARBA00023012"/>
    </source>
</evidence>
<dbReference type="SUPFAM" id="SSF47384">
    <property type="entry name" value="Homodimeric domain of signal transducing histidine kinase"/>
    <property type="match status" value="1"/>
</dbReference>
<dbReference type="GO" id="GO:0005886">
    <property type="term" value="C:plasma membrane"/>
    <property type="evidence" value="ECO:0007669"/>
    <property type="project" value="TreeGrafter"/>
</dbReference>
<dbReference type="SMART" id="SM00388">
    <property type="entry name" value="HisKA"/>
    <property type="match status" value="1"/>
</dbReference>
<dbReference type="Gene3D" id="3.30.565.10">
    <property type="entry name" value="Histidine kinase-like ATPase, C-terminal domain"/>
    <property type="match status" value="1"/>
</dbReference>
<comment type="subcellular location">
    <subcellularLocation>
        <location evidence="2">Membrane</location>
        <topology evidence="2">Multi-pass membrane protein</topology>
    </subcellularLocation>
</comment>
<dbReference type="RefSeq" id="WP_108027972.1">
    <property type="nucleotide sequence ID" value="NZ_QAYC01000012.1"/>
</dbReference>
<evidence type="ECO:0000256" key="2">
    <source>
        <dbReference type="ARBA" id="ARBA00004141"/>
    </source>
</evidence>
<evidence type="ECO:0000256" key="8">
    <source>
        <dbReference type="ARBA" id="ARBA00022777"/>
    </source>
</evidence>
<dbReference type="OrthoDB" id="9809766at2"/>
<feature type="domain" description="Histidine kinase" evidence="14">
    <location>
        <begin position="268"/>
        <end position="477"/>
    </location>
</feature>
<keyword evidence="5" id="KW-0808">Transferase</keyword>
<keyword evidence="10 13" id="KW-1133">Transmembrane helix</keyword>
<dbReference type="CDD" id="cd00082">
    <property type="entry name" value="HisKA"/>
    <property type="match status" value="1"/>
</dbReference>
<protein>
    <recommendedName>
        <fullName evidence="3">histidine kinase</fullName>
        <ecNumber evidence="3">2.7.13.3</ecNumber>
    </recommendedName>
</protein>
<gene>
    <name evidence="16" type="ORF">C8N38_11235</name>
</gene>
<dbReference type="GO" id="GO:0005524">
    <property type="term" value="F:ATP binding"/>
    <property type="evidence" value="ECO:0007669"/>
    <property type="project" value="UniProtKB-KW"/>
</dbReference>
<dbReference type="AlphaFoldDB" id="A0A8E3APP3"/>
<dbReference type="PROSITE" id="PS50109">
    <property type="entry name" value="HIS_KIN"/>
    <property type="match status" value="1"/>
</dbReference>
<dbReference type="InterPro" id="IPR036097">
    <property type="entry name" value="HisK_dim/P_sf"/>
</dbReference>
<name>A0A8E3APP3_9RHOB</name>
<evidence type="ECO:0000256" key="4">
    <source>
        <dbReference type="ARBA" id="ARBA00022553"/>
    </source>
</evidence>
<dbReference type="Gene3D" id="1.10.287.130">
    <property type="match status" value="1"/>
</dbReference>
<keyword evidence="17" id="KW-1185">Reference proteome</keyword>
<reference evidence="16 17" key="1">
    <citation type="submission" date="2018-04" db="EMBL/GenBank/DDBJ databases">
        <title>Genomic Encyclopedia of Archaeal and Bacterial Type Strains, Phase II (KMG-II): from individual species to whole genera.</title>
        <authorList>
            <person name="Goeker M."/>
        </authorList>
    </citation>
    <scope>NUCLEOTIDE SEQUENCE [LARGE SCALE GENOMIC DNA]</scope>
    <source>
        <strain evidence="16 17">DSM 19783</strain>
    </source>
</reference>
<dbReference type="InterPro" id="IPR050428">
    <property type="entry name" value="TCS_sensor_his_kinase"/>
</dbReference>
<keyword evidence="11" id="KW-0902">Two-component regulatory system</keyword>
<keyword evidence="8 16" id="KW-0418">Kinase</keyword>
<evidence type="ECO:0000256" key="9">
    <source>
        <dbReference type="ARBA" id="ARBA00022840"/>
    </source>
</evidence>
<dbReference type="InterPro" id="IPR003661">
    <property type="entry name" value="HisK_dim/P_dom"/>
</dbReference>
<accession>A0A8E3APP3</accession>
<evidence type="ECO:0000256" key="5">
    <source>
        <dbReference type="ARBA" id="ARBA00022679"/>
    </source>
</evidence>
<feature type="region of interest" description="Disordered" evidence="12">
    <location>
        <begin position="69"/>
        <end position="100"/>
    </location>
</feature>
<dbReference type="EMBL" id="QAYC01000012">
    <property type="protein sequence ID" value="PTW46078.1"/>
    <property type="molecule type" value="Genomic_DNA"/>
</dbReference>
<keyword evidence="7" id="KW-0547">Nucleotide-binding</keyword>
<dbReference type="PANTHER" id="PTHR45436">
    <property type="entry name" value="SENSOR HISTIDINE KINASE YKOH"/>
    <property type="match status" value="1"/>
</dbReference>
<sequence length="477" mass="51573">MRGPRSLQGRLALAVGLAVTVLWIAAAGATLRELSHEMDEVFDGALRDAAHRLLPLAVRAHEGRDRGLALGPLVRGERDGHRRKDDDDDDRHEGRRNRHAEEWSERIRQFNGDVEDLSYVVRDGDGSILLISEDAEPEDFPPFRREGFSRTATHRLFYESARDEDVTIAVAEPLSRRRHMAREMATNLAMPLAVVIPLSLLAIVIAVGTSLRPVRSLRQQLAERGSRNLSALGDGGLPTELRPIVGSINDLLSRLRAAFEAERSFAANAAHELRTPVAGAIAQAQRLRAETADRSAAARAAEIETTLKRLNSLSEKLMQLARAEGARLRVAEPSDLRAVLRIVAGDLERLGSAGRIALTMPETPVLSDLDPDAFGILCRNLIENALKHGAADEPVEVALSPGGVLSVANGGAPVPPEDLARLTARFARSNGGAEGAGLGLAIVRTIADRAAGRIDLLSPRPGRSNGFEARFTLPARF</sequence>
<evidence type="ECO:0000259" key="15">
    <source>
        <dbReference type="PROSITE" id="PS50885"/>
    </source>
</evidence>
<dbReference type="InterPro" id="IPR003594">
    <property type="entry name" value="HATPase_dom"/>
</dbReference>
<dbReference type="Gene3D" id="1.20.5.1040">
    <property type="entry name" value="Sensor protein qsec"/>
    <property type="match status" value="1"/>
</dbReference>
<evidence type="ECO:0000256" key="13">
    <source>
        <dbReference type="SAM" id="Phobius"/>
    </source>
</evidence>
<proteinExistence type="predicted"/>
<evidence type="ECO:0000256" key="10">
    <source>
        <dbReference type="ARBA" id="ARBA00022989"/>
    </source>
</evidence>
<dbReference type="InterPro" id="IPR003660">
    <property type="entry name" value="HAMP_dom"/>
</dbReference>
<comment type="catalytic activity">
    <reaction evidence="1">
        <text>ATP + protein L-histidine = ADP + protein N-phospho-L-histidine.</text>
        <dbReference type="EC" id="2.7.13.3"/>
    </reaction>
</comment>
<evidence type="ECO:0000313" key="16">
    <source>
        <dbReference type="EMBL" id="PTW46078.1"/>
    </source>
</evidence>
<feature type="domain" description="HAMP" evidence="15">
    <location>
        <begin position="208"/>
        <end position="260"/>
    </location>
</feature>
<evidence type="ECO:0000313" key="17">
    <source>
        <dbReference type="Proteomes" id="UP000244037"/>
    </source>
</evidence>
<keyword evidence="9" id="KW-0067">ATP-binding</keyword>
<keyword evidence="6 13" id="KW-0812">Transmembrane</keyword>
<dbReference type="SMART" id="SM00387">
    <property type="entry name" value="HATPase_c"/>
    <property type="match status" value="1"/>
</dbReference>
<evidence type="ECO:0000256" key="7">
    <source>
        <dbReference type="ARBA" id="ARBA00022741"/>
    </source>
</evidence>
<dbReference type="SUPFAM" id="SSF55874">
    <property type="entry name" value="ATPase domain of HSP90 chaperone/DNA topoisomerase II/histidine kinase"/>
    <property type="match status" value="1"/>
</dbReference>
<dbReference type="PROSITE" id="PS50885">
    <property type="entry name" value="HAMP"/>
    <property type="match status" value="1"/>
</dbReference>
<evidence type="ECO:0000256" key="12">
    <source>
        <dbReference type="SAM" id="MobiDB-lite"/>
    </source>
</evidence>
<keyword evidence="13" id="KW-0472">Membrane</keyword>
<dbReference type="GO" id="GO:0000155">
    <property type="term" value="F:phosphorelay sensor kinase activity"/>
    <property type="evidence" value="ECO:0007669"/>
    <property type="project" value="InterPro"/>
</dbReference>
<dbReference type="Proteomes" id="UP000244037">
    <property type="component" value="Unassembled WGS sequence"/>
</dbReference>
<dbReference type="Pfam" id="PF00512">
    <property type="entry name" value="HisKA"/>
    <property type="match status" value="1"/>
</dbReference>
<dbReference type="CDD" id="cd00075">
    <property type="entry name" value="HATPase"/>
    <property type="match status" value="1"/>
</dbReference>
<feature type="transmembrane region" description="Helical" evidence="13">
    <location>
        <begin position="188"/>
        <end position="211"/>
    </location>
</feature>
<evidence type="ECO:0000256" key="3">
    <source>
        <dbReference type="ARBA" id="ARBA00012438"/>
    </source>
</evidence>
<keyword evidence="4" id="KW-0597">Phosphoprotein</keyword>
<dbReference type="Pfam" id="PF02518">
    <property type="entry name" value="HATPase_c"/>
    <property type="match status" value="1"/>
</dbReference>